<keyword evidence="3" id="KW-1185">Reference proteome</keyword>
<dbReference type="AlphaFoldDB" id="A0A4P9WDP0"/>
<feature type="compositionally biased region" description="Basic and acidic residues" evidence="1">
    <location>
        <begin position="354"/>
        <end position="366"/>
    </location>
</feature>
<organism evidence="2 3">
    <name type="scientific">Blyttiomyces helicus</name>
    <dbReference type="NCBI Taxonomy" id="388810"/>
    <lineage>
        <taxon>Eukaryota</taxon>
        <taxon>Fungi</taxon>
        <taxon>Fungi incertae sedis</taxon>
        <taxon>Chytridiomycota</taxon>
        <taxon>Chytridiomycota incertae sedis</taxon>
        <taxon>Chytridiomycetes</taxon>
        <taxon>Chytridiomycetes incertae sedis</taxon>
        <taxon>Blyttiomyces</taxon>
    </lineage>
</organism>
<proteinExistence type="predicted"/>
<feature type="region of interest" description="Disordered" evidence="1">
    <location>
        <begin position="40"/>
        <end position="61"/>
    </location>
</feature>
<evidence type="ECO:0000313" key="2">
    <source>
        <dbReference type="EMBL" id="RKO88476.1"/>
    </source>
</evidence>
<gene>
    <name evidence="2" type="ORF">BDK51DRAFT_49566</name>
</gene>
<feature type="compositionally biased region" description="Polar residues" evidence="1">
    <location>
        <begin position="40"/>
        <end position="56"/>
    </location>
</feature>
<sequence length="379" mass="41830">MFPFHLLVYIGIPSTEGLGALMALSPFSIQLGTEQVLSLTSPSPQQKTCRGPQDTQETSHDPDYNATYCSVDVAQLGNCNCWTFFYARPSCHKAVLPKAATRKEEVKEQMSRHSEGMPLVWVLSSEGMQRHSWVTLQRHTSVFRLPLSPECLIEWLDDEACRPSDCGRLRTRHAAISTAELQGRPTQTQLITSHMFEQSQRFPFGLQVVISSTKGKGVQKAPHPSSPSTNIRRPANDRAPRLLERLPTTPQPNADITVATWGSLRGCGRRWRGDEVDRDRYMVHGPDSKEPFASSVVGGGSDSCAAPVEAGSHFCFRGHFSTLLWIAFPIDVGHVAGKPPRSPASVEDSASNRMSREHISSGEHLTMDKKLANVGRSLC</sequence>
<reference evidence="3" key="1">
    <citation type="journal article" date="2018" name="Nat. Microbiol.">
        <title>Leveraging single-cell genomics to expand the fungal tree of life.</title>
        <authorList>
            <person name="Ahrendt S.R."/>
            <person name="Quandt C.A."/>
            <person name="Ciobanu D."/>
            <person name="Clum A."/>
            <person name="Salamov A."/>
            <person name="Andreopoulos B."/>
            <person name="Cheng J.F."/>
            <person name="Woyke T."/>
            <person name="Pelin A."/>
            <person name="Henrissat B."/>
            <person name="Reynolds N.K."/>
            <person name="Benny G.L."/>
            <person name="Smith M.E."/>
            <person name="James T.Y."/>
            <person name="Grigoriev I.V."/>
        </authorList>
    </citation>
    <scope>NUCLEOTIDE SEQUENCE [LARGE SCALE GENOMIC DNA]</scope>
</reference>
<protein>
    <submittedName>
        <fullName evidence="2">Uncharacterized protein</fullName>
    </submittedName>
</protein>
<evidence type="ECO:0000256" key="1">
    <source>
        <dbReference type="SAM" id="MobiDB-lite"/>
    </source>
</evidence>
<feature type="region of interest" description="Disordered" evidence="1">
    <location>
        <begin position="338"/>
        <end position="366"/>
    </location>
</feature>
<accession>A0A4P9WDP0</accession>
<dbReference type="Proteomes" id="UP000269721">
    <property type="component" value="Unassembled WGS sequence"/>
</dbReference>
<evidence type="ECO:0000313" key="3">
    <source>
        <dbReference type="Proteomes" id="UP000269721"/>
    </source>
</evidence>
<name>A0A4P9WDP0_9FUNG</name>
<dbReference type="EMBL" id="KZ996687">
    <property type="protein sequence ID" value="RKO88476.1"/>
    <property type="molecule type" value="Genomic_DNA"/>
</dbReference>
<feature type="region of interest" description="Disordered" evidence="1">
    <location>
        <begin position="214"/>
        <end position="235"/>
    </location>
</feature>